<evidence type="ECO:0000313" key="2">
    <source>
        <dbReference type="EMBL" id="CAB3376437.1"/>
    </source>
</evidence>
<accession>A0A8S1D4M7</accession>
<sequence length="168" mass="18829">MARLVGGVGGDEHHGLHPSRPADRLCRSGEARWSALGSLRPAQTAAAEPKHTPHSHTQPQRAGKAHTDSRLCLVARSHFRHCTRQRNVWLHPVPARQKSTPDIGSAERLPLLVERRDERVLIYAGRQASSQRKRAGVVSRVKQAASIISWRLTPPLTRPRLSWLNQQR</sequence>
<comment type="caution">
    <text evidence="2">The sequence shown here is derived from an EMBL/GenBank/DDBJ whole genome shotgun (WGS) entry which is preliminary data.</text>
</comment>
<organism evidence="2 3">
    <name type="scientific">Cloeon dipterum</name>
    <dbReference type="NCBI Taxonomy" id="197152"/>
    <lineage>
        <taxon>Eukaryota</taxon>
        <taxon>Metazoa</taxon>
        <taxon>Ecdysozoa</taxon>
        <taxon>Arthropoda</taxon>
        <taxon>Hexapoda</taxon>
        <taxon>Insecta</taxon>
        <taxon>Pterygota</taxon>
        <taxon>Palaeoptera</taxon>
        <taxon>Ephemeroptera</taxon>
        <taxon>Pisciforma</taxon>
        <taxon>Baetidae</taxon>
        <taxon>Cloeon</taxon>
    </lineage>
</organism>
<reference evidence="2 3" key="1">
    <citation type="submission" date="2020-04" db="EMBL/GenBank/DDBJ databases">
        <authorList>
            <person name="Alioto T."/>
            <person name="Alioto T."/>
            <person name="Gomez Garrido J."/>
        </authorList>
    </citation>
    <scope>NUCLEOTIDE SEQUENCE [LARGE SCALE GENOMIC DNA]</scope>
</reference>
<evidence type="ECO:0000313" key="3">
    <source>
        <dbReference type="Proteomes" id="UP000494165"/>
    </source>
</evidence>
<protein>
    <submittedName>
        <fullName evidence="2">Uncharacterized protein</fullName>
    </submittedName>
</protein>
<feature type="region of interest" description="Disordered" evidence="1">
    <location>
        <begin position="39"/>
        <end position="67"/>
    </location>
</feature>
<evidence type="ECO:0000256" key="1">
    <source>
        <dbReference type="SAM" id="MobiDB-lite"/>
    </source>
</evidence>
<name>A0A8S1D4M7_9INSE</name>
<proteinExistence type="predicted"/>
<dbReference type="EMBL" id="CADEPI010000128">
    <property type="protein sequence ID" value="CAB3376437.1"/>
    <property type="molecule type" value="Genomic_DNA"/>
</dbReference>
<keyword evidence="3" id="KW-1185">Reference proteome</keyword>
<gene>
    <name evidence="2" type="ORF">CLODIP_2_CD04022</name>
</gene>
<feature type="compositionally biased region" description="Basic and acidic residues" evidence="1">
    <location>
        <begin position="10"/>
        <end position="23"/>
    </location>
</feature>
<dbReference type="AlphaFoldDB" id="A0A8S1D4M7"/>
<feature type="region of interest" description="Disordered" evidence="1">
    <location>
        <begin position="1"/>
        <end position="23"/>
    </location>
</feature>
<dbReference type="Proteomes" id="UP000494165">
    <property type="component" value="Unassembled WGS sequence"/>
</dbReference>